<evidence type="ECO:0000313" key="7">
    <source>
        <dbReference type="Proteomes" id="UP000448908"/>
    </source>
</evidence>
<dbReference type="RefSeq" id="WP_122204621.1">
    <property type="nucleotide sequence ID" value="NZ_JADNKC010000020.1"/>
</dbReference>
<dbReference type="AlphaFoldDB" id="A0A3R6J300"/>
<dbReference type="Proteomes" id="UP000286260">
    <property type="component" value="Unassembled WGS sequence"/>
</dbReference>
<protein>
    <submittedName>
        <fullName evidence="4">Uncharacterized protein</fullName>
    </submittedName>
</protein>
<dbReference type="EMBL" id="QSII01000018">
    <property type="protein sequence ID" value="RHC83248.1"/>
    <property type="molecule type" value="Genomic_DNA"/>
</dbReference>
<reference evidence="4 5" key="1">
    <citation type="submission" date="2018-08" db="EMBL/GenBank/DDBJ databases">
        <title>A genome reference for cultivated species of the human gut microbiota.</title>
        <authorList>
            <person name="Zou Y."/>
            <person name="Xue W."/>
            <person name="Luo G."/>
        </authorList>
    </citation>
    <scope>NUCLEOTIDE SEQUENCE [LARGE SCALE GENOMIC DNA]</scope>
    <source>
        <strain evidence="4 5">AM34-17</strain>
    </source>
</reference>
<evidence type="ECO:0000313" key="4">
    <source>
        <dbReference type="EMBL" id="RHC83248.1"/>
    </source>
</evidence>
<proteinExistence type="predicted"/>
<comment type="caution">
    <text evidence="4">The sequence shown here is derived from an EMBL/GenBank/DDBJ whole genome shotgun (WGS) entry which is preliminary data.</text>
</comment>
<evidence type="ECO:0000313" key="6">
    <source>
        <dbReference type="Proteomes" id="UP000434916"/>
    </source>
</evidence>
<sequence length="83" mass="10148">MGYIPIKDKLEEIERRGRQIRRRQEKLKDDAAFLADMLLTRATSDMEAQRRLLREWEEEIEQLEQSLTFLRSEYMKYKHKSNS</sequence>
<dbReference type="EMBL" id="WNCN01000008">
    <property type="protein sequence ID" value="MTU39483.1"/>
    <property type="molecule type" value="Genomic_DNA"/>
</dbReference>
<evidence type="ECO:0000256" key="1">
    <source>
        <dbReference type="SAM" id="Coils"/>
    </source>
</evidence>
<evidence type="ECO:0000313" key="2">
    <source>
        <dbReference type="EMBL" id="MTU39483.1"/>
    </source>
</evidence>
<accession>A0A3R6J300</accession>
<keyword evidence="1" id="KW-0175">Coiled coil</keyword>
<organism evidence="4 5">
    <name type="scientific">Parabacteroides merdae</name>
    <dbReference type="NCBI Taxonomy" id="46503"/>
    <lineage>
        <taxon>Bacteria</taxon>
        <taxon>Pseudomonadati</taxon>
        <taxon>Bacteroidota</taxon>
        <taxon>Bacteroidia</taxon>
        <taxon>Bacteroidales</taxon>
        <taxon>Tannerellaceae</taxon>
        <taxon>Parabacteroides</taxon>
    </lineage>
</organism>
<name>A0A3R6J300_9BACT</name>
<evidence type="ECO:0000313" key="3">
    <source>
        <dbReference type="EMBL" id="MTU70260.1"/>
    </source>
</evidence>
<dbReference type="Proteomes" id="UP000434916">
    <property type="component" value="Unassembled WGS sequence"/>
</dbReference>
<dbReference type="EMBL" id="WNDA01000024">
    <property type="protein sequence ID" value="MTU70260.1"/>
    <property type="molecule type" value="Genomic_DNA"/>
</dbReference>
<evidence type="ECO:0000313" key="5">
    <source>
        <dbReference type="Proteomes" id="UP000286260"/>
    </source>
</evidence>
<keyword evidence="6" id="KW-1185">Reference proteome</keyword>
<gene>
    <name evidence="4" type="ORF">DW828_12920</name>
    <name evidence="2" type="ORF">GMD82_08295</name>
    <name evidence="3" type="ORF">GMD92_14610</name>
</gene>
<reference evidence="6 7" key="2">
    <citation type="journal article" date="2019" name="Nat. Med.">
        <title>A library of human gut bacterial isolates paired with longitudinal multiomics data enables mechanistic microbiome research.</title>
        <authorList>
            <person name="Poyet M."/>
            <person name="Groussin M."/>
            <person name="Gibbons S.M."/>
            <person name="Avila-Pacheco J."/>
            <person name="Jiang X."/>
            <person name="Kearney S.M."/>
            <person name="Perrotta A.R."/>
            <person name="Berdy B."/>
            <person name="Zhao S."/>
            <person name="Lieberman T.D."/>
            <person name="Swanson P.K."/>
            <person name="Smith M."/>
            <person name="Roesemann S."/>
            <person name="Alexander J.E."/>
            <person name="Rich S.A."/>
            <person name="Livny J."/>
            <person name="Vlamakis H."/>
            <person name="Clish C."/>
            <person name="Bullock K."/>
            <person name="Deik A."/>
            <person name="Scott J."/>
            <person name="Pierce K.A."/>
            <person name="Xavier R.J."/>
            <person name="Alm E.J."/>
        </authorList>
    </citation>
    <scope>NUCLEOTIDE SEQUENCE [LARGE SCALE GENOMIC DNA]</scope>
    <source>
        <strain evidence="3 7">BIOML-A16</strain>
        <strain evidence="2 6">BIOML-A29</strain>
    </source>
</reference>
<dbReference type="Proteomes" id="UP000448908">
    <property type="component" value="Unassembled WGS sequence"/>
</dbReference>
<feature type="coiled-coil region" evidence="1">
    <location>
        <begin position="10"/>
        <end position="80"/>
    </location>
</feature>